<dbReference type="SUPFAM" id="SSF50104">
    <property type="entry name" value="Translation proteins SH3-like domain"/>
    <property type="match status" value="1"/>
</dbReference>
<dbReference type="InterPro" id="IPR001059">
    <property type="entry name" value="Transl_elong_P/YeiP_cen"/>
</dbReference>
<dbReference type="Gene3D" id="2.30.30.30">
    <property type="match status" value="1"/>
</dbReference>
<evidence type="ECO:0000256" key="5">
    <source>
        <dbReference type="ARBA" id="ARBA00022768"/>
    </source>
</evidence>
<dbReference type="InterPro" id="IPR020599">
    <property type="entry name" value="Transl_elong_fac_P/YeiP"/>
</dbReference>
<dbReference type="RefSeq" id="WP_326926530.1">
    <property type="nucleotide sequence ID" value="NZ_CP123443.1"/>
</dbReference>
<dbReference type="PANTHER" id="PTHR30053:SF12">
    <property type="entry name" value="ELONGATION FACTOR P (EF-P) FAMILY PROTEIN"/>
    <property type="match status" value="1"/>
</dbReference>
<keyword evidence="5 7" id="KW-0251">Elongation factor</keyword>
<comment type="pathway">
    <text evidence="2 7">Protein biosynthesis; polypeptide chain elongation.</text>
</comment>
<dbReference type="SMART" id="SM01185">
    <property type="entry name" value="EFP"/>
    <property type="match status" value="1"/>
</dbReference>
<evidence type="ECO:0000256" key="2">
    <source>
        <dbReference type="ARBA" id="ARBA00004815"/>
    </source>
</evidence>
<dbReference type="InterPro" id="IPR008991">
    <property type="entry name" value="Translation_prot_SH3-like_sf"/>
</dbReference>
<evidence type="ECO:0000256" key="4">
    <source>
        <dbReference type="ARBA" id="ARBA00022490"/>
    </source>
</evidence>
<proteinExistence type="inferred from homology"/>
<comment type="subcellular location">
    <subcellularLocation>
        <location evidence="1 7">Cytoplasm</location>
    </subcellularLocation>
</comment>
<evidence type="ECO:0000313" key="12">
    <source>
        <dbReference type="EMBL" id="WGK68354.1"/>
    </source>
</evidence>
<reference evidence="12 13" key="1">
    <citation type="submission" date="2023-04" db="EMBL/GenBank/DDBJ databases">
        <title>Spirochaete genome identified in red abalone sample constitutes a novel genus.</title>
        <authorList>
            <person name="Sharma S.P."/>
            <person name="Purcell C.M."/>
            <person name="Hyde J.R."/>
            <person name="Severin A.J."/>
        </authorList>
    </citation>
    <scope>NUCLEOTIDE SEQUENCE [LARGE SCALE GENOMIC DNA]</scope>
    <source>
        <strain evidence="12 13">SP-2023</strain>
    </source>
</reference>
<organism evidence="12 13">
    <name type="scientific">Candidatus Haliotispira prima</name>
    <dbReference type="NCBI Taxonomy" id="3034016"/>
    <lineage>
        <taxon>Bacteria</taxon>
        <taxon>Pseudomonadati</taxon>
        <taxon>Spirochaetota</taxon>
        <taxon>Spirochaetia</taxon>
        <taxon>Spirochaetales</taxon>
        <taxon>Spirochaetaceae</taxon>
        <taxon>Candidatus Haliotispira</taxon>
    </lineage>
</organism>
<keyword evidence="6 7" id="KW-0648">Protein biosynthesis</keyword>
<dbReference type="CDD" id="cd05794">
    <property type="entry name" value="S1_EF-P_repeat_2"/>
    <property type="match status" value="1"/>
</dbReference>
<feature type="domain" description="Translation elongation factor P/YeiP central" evidence="11">
    <location>
        <begin position="69"/>
        <end position="125"/>
    </location>
</feature>
<dbReference type="InterPro" id="IPR015365">
    <property type="entry name" value="Elong-fact-P_C"/>
</dbReference>
<evidence type="ECO:0000256" key="1">
    <source>
        <dbReference type="ARBA" id="ARBA00004496"/>
    </source>
</evidence>
<dbReference type="HAMAP" id="MF_00141">
    <property type="entry name" value="EF_P"/>
    <property type="match status" value="1"/>
</dbReference>
<evidence type="ECO:0000256" key="3">
    <source>
        <dbReference type="ARBA" id="ARBA00009479"/>
    </source>
</evidence>
<name>A0ABY8MEE2_9SPIO</name>
<evidence type="ECO:0000313" key="13">
    <source>
        <dbReference type="Proteomes" id="UP001228690"/>
    </source>
</evidence>
<dbReference type="NCBIfam" id="TIGR00038">
    <property type="entry name" value="efp"/>
    <property type="match status" value="1"/>
</dbReference>
<dbReference type="InterPro" id="IPR011768">
    <property type="entry name" value="Transl_elongation_fac_P"/>
</dbReference>
<evidence type="ECO:0000256" key="6">
    <source>
        <dbReference type="ARBA" id="ARBA00022917"/>
    </source>
</evidence>
<dbReference type="InterPro" id="IPR012340">
    <property type="entry name" value="NA-bd_OB-fold"/>
</dbReference>
<dbReference type="InterPro" id="IPR013852">
    <property type="entry name" value="Transl_elong_P/YeiP_CS"/>
</dbReference>
<dbReference type="Pfam" id="PF01132">
    <property type="entry name" value="EFP"/>
    <property type="match status" value="1"/>
</dbReference>
<dbReference type="NCBIfam" id="NF001810">
    <property type="entry name" value="PRK00529.1"/>
    <property type="match status" value="1"/>
</dbReference>
<dbReference type="Pfam" id="PF09285">
    <property type="entry name" value="Elong-fact-P_C"/>
    <property type="match status" value="1"/>
</dbReference>
<dbReference type="PROSITE" id="PS01275">
    <property type="entry name" value="EFP"/>
    <property type="match status" value="1"/>
</dbReference>
<keyword evidence="13" id="KW-1185">Reference proteome</keyword>
<gene>
    <name evidence="7 12" type="primary">efp</name>
    <name evidence="12" type="ORF">P0082_07650</name>
</gene>
<sequence length="191" mass="22064">MATIKAGDLAKGSFLLEKRLPYMVVEREFVNPGKGSAFVRLRLKNLRDGSVQRVTHKSQDNIESIDVEEFRAQYMYKDGENYFFMNSETYEQFEVPMEALPDLRYFAREGEGEEYRVVSWEEEVLEVKLPPKVDLLVVEAEEAVRGDTATSVTKQVVLETGLQVRVPAFIREGDKLRINVETKEYQERVNS</sequence>
<evidence type="ECO:0000256" key="8">
    <source>
        <dbReference type="NCBIfam" id="TIGR00038"/>
    </source>
</evidence>
<evidence type="ECO:0000259" key="11">
    <source>
        <dbReference type="SMART" id="SM01185"/>
    </source>
</evidence>
<comment type="similarity">
    <text evidence="3 7 9">Belongs to the elongation factor P family.</text>
</comment>
<dbReference type="InterPro" id="IPR013185">
    <property type="entry name" value="Transl_elong_KOW-like"/>
</dbReference>
<keyword evidence="4 7" id="KW-0963">Cytoplasm</keyword>
<dbReference type="CDD" id="cd04470">
    <property type="entry name" value="S1_EF-P_repeat_1"/>
    <property type="match status" value="1"/>
</dbReference>
<dbReference type="Pfam" id="PF08207">
    <property type="entry name" value="EFP_N"/>
    <property type="match status" value="1"/>
</dbReference>
<dbReference type="PANTHER" id="PTHR30053">
    <property type="entry name" value="ELONGATION FACTOR P"/>
    <property type="match status" value="1"/>
</dbReference>
<feature type="domain" description="Elongation factor P C-terminal" evidence="10">
    <location>
        <begin position="133"/>
        <end position="188"/>
    </location>
</feature>
<protein>
    <recommendedName>
        <fullName evidence="7 8">Elongation factor P</fullName>
        <shortName evidence="7">EF-P</shortName>
    </recommendedName>
</protein>
<dbReference type="PIRSF" id="PIRSF005901">
    <property type="entry name" value="EF-P"/>
    <property type="match status" value="1"/>
</dbReference>
<accession>A0ABY8MEE2</accession>
<dbReference type="InterPro" id="IPR014722">
    <property type="entry name" value="Rib_uL2_dom2"/>
</dbReference>
<dbReference type="EMBL" id="CP123443">
    <property type="protein sequence ID" value="WGK68354.1"/>
    <property type="molecule type" value="Genomic_DNA"/>
</dbReference>
<dbReference type="SMART" id="SM00841">
    <property type="entry name" value="Elong-fact-P_C"/>
    <property type="match status" value="1"/>
</dbReference>
<dbReference type="SUPFAM" id="SSF50249">
    <property type="entry name" value="Nucleic acid-binding proteins"/>
    <property type="match status" value="2"/>
</dbReference>
<dbReference type="Gene3D" id="2.40.50.140">
    <property type="entry name" value="Nucleic acid-binding proteins"/>
    <property type="match status" value="2"/>
</dbReference>
<evidence type="ECO:0000256" key="9">
    <source>
        <dbReference type="RuleBase" id="RU004389"/>
    </source>
</evidence>
<comment type="function">
    <text evidence="7">Involved in peptide bond synthesis. Stimulates efficient translation and peptide-bond synthesis on native or reconstituted 70S ribosomes in vitro. Probably functions indirectly by altering the affinity of the ribosome for aminoacyl-tRNA, thus increasing their reactivity as acceptors for peptidyl transferase.</text>
</comment>
<dbReference type="Proteomes" id="UP001228690">
    <property type="component" value="Chromosome"/>
</dbReference>
<evidence type="ECO:0000259" key="10">
    <source>
        <dbReference type="SMART" id="SM00841"/>
    </source>
</evidence>
<dbReference type="GO" id="GO:0003746">
    <property type="term" value="F:translation elongation factor activity"/>
    <property type="evidence" value="ECO:0007669"/>
    <property type="project" value="UniProtKB-KW"/>
</dbReference>
<evidence type="ECO:0000256" key="7">
    <source>
        <dbReference type="HAMAP-Rule" id="MF_00141"/>
    </source>
</evidence>